<dbReference type="EMBL" id="CAAHCY010000011">
    <property type="protein sequence ID" value="VGM28736.1"/>
    <property type="molecule type" value="Genomic_DNA"/>
</dbReference>
<dbReference type="EMBL" id="SDCU01000024">
    <property type="protein sequence ID" value="TCY01422.1"/>
    <property type="molecule type" value="Genomic_DNA"/>
</dbReference>
<name>A0A483NN20_KLEPN</name>
<dbReference type="InterPro" id="IPR014966">
    <property type="entry name" value="FRG-dom"/>
</dbReference>
<sequence length="456" mass="52124">MLNLIVVGNPDYYSFFSDSKGEESFPVSRLFESTPDSLRKKLLPLTSKTYQFLQELPVIFMTEPEFEVDEEGNTGGYYSHIRIGRISNIRAKTINREKVLAFNYDLTDIIGKKFLTSEKEYVKKLELGSFGLNRNFWAVKDIYVKEFFEILGISVKAPEASAAVKTEAPDNNEDLEVISDINEYLEIILNHPQENNEEVFYRGHSDISYQLEPSLFRKNTQGNYRYRYHESDMITELLTVQPAEFRDDRYMLDKLVRMQHYGLPTRLLDVSTNPLIALYFACSKIKRDKDGNEIDGNVIILTAPKSEIKFFDSDTVSCIANLSRLPSRIKSNLNTSLATQAFNATEECGQLLHLIRDEKSYFKNIIDPAHLSKIVLVKGRFSNARISSQAGAFLLFGENVDLPETGLSTLNVRKLVIRNKERLMQQLSRFGINESTVYPGIEKAATEIAKLYDGRS</sequence>
<organism evidence="4">
    <name type="scientific">Klebsiella pneumoniae</name>
    <dbReference type="NCBI Taxonomy" id="573"/>
    <lineage>
        <taxon>Bacteria</taxon>
        <taxon>Pseudomonadati</taxon>
        <taxon>Pseudomonadota</taxon>
        <taxon>Gammaproteobacteria</taxon>
        <taxon>Enterobacterales</taxon>
        <taxon>Enterobacteriaceae</taxon>
        <taxon>Klebsiella/Raoultella group</taxon>
        <taxon>Klebsiella</taxon>
        <taxon>Klebsiella pneumoniae complex</taxon>
    </lineage>
</organism>
<accession>A0A483NN20</accession>
<feature type="domain" description="FRG" evidence="1">
    <location>
        <begin position="195"/>
        <end position="299"/>
    </location>
</feature>
<reference evidence="3 7" key="1">
    <citation type="submission" date="2016-04" db="EMBL/GenBank/DDBJ databases">
        <authorList>
            <consortium name="Pathogen Informatics"/>
        </authorList>
    </citation>
    <scope>NUCLEOTIDE SEQUENCE [LARGE SCALE GENOMIC DNA]</scope>
    <source>
        <strain evidence="5 8">5012STDY7312589</strain>
        <strain evidence="6">5012STDY7626354</strain>
        <strain evidence="7">k480</strain>
        <strain evidence="3">K480</strain>
    </source>
</reference>
<dbReference type="SMART" id="SM00901">
    <property type="entry name" value="FRG"/>
    <property type="match status" value="1"/>
</dbReference>
<proteinExistence type="predicted"/>
<dbReference type="AlphaFoldDB" id="A0A483NN20"/>
<dbReference type="Proteomes" id="UP000294876">
    <property type="component" value="Unassembled WGS sequence"/>
</dbReference>
<evidence type="ECO:0000313" key="2">
    <source>
        <dbReference type="EMBL" id="MRL38050.1"/>
    </source>
</evidence>
<evidence type="ECO:0000313" key="3">
    <source>
        <dbReference type="EMBL" id="SAT82862.1"/>
    </source>
</evidence>
<evidence type="ECO:0000313" key="4">
    <source>
        <dbReference type="EMBL" id="TCY01422.1"/>
    </source>
</evidence>
<evidence type="ECO:0000313" key="5">
    <source>
        <dbReference type="EMBL" id="VGD41468.1"/>
    </source>
</evidence>
<dbReference type="Proteomes" id="UP000077826">
    <property type="component" value="Unassembled WGS sequence"/>
</dbReference>
<protein>
    <submittedName>
        <fullName evidence="3 4">FRG domain</fullName>
    </submittedName>
</protein>
<evidence type="ECO:0000313" key="7">
    <source>
        <dbReference type="Proteomes" id="UP000077826"/>
    </source>
</evidence>
<dbReference type="EMBL" id="WJWF01000026">
    <property type="protein sequence ID" value="MRL38050.1"/>
    <property type="molecule type" value="Genomic_DNA"/>
</dbReference>
<reference evidence="2" key="3">
    <citation type="submission" date="2019-10" db="EMBL/GenBank/DDBJ databases">
        <title>Molecular typing, antibiotic resistance determination and virulence profiling for 36 multidrug-resistant clinical Klebsiella pneumoniae isolates using second- and third-generation sequencing.</title>
        <authorList>
            <person name="Shelenkov A."/>
            <person name="Mikhaylova Y."/>
            <person name="Yanushevich Y."/>
            <person name="Samoilov A."/>
            <person name="Petrova L."/>
            <person name="Fomina V."/>
            <person name="Gusarov V."/>
            <person name="Zamyatin M."/>
            <person name="Shagin D."/>
        </authorList>
    </citation>
    <scope>NUCLEOTIDE SEQUENCE [LARGE SCALE GENOMIC DNA]</scope>
    <source>
        <strain evidence="2">CriePir115</strain>
    </source>
</reference>
<evidence type="ECO:0000313" key="6">
    <source>
        <dbReference type="EMBL" id="VGM28736.1"/>
    </source>
</evidence>
<reference evidence="4" key="2">
    <citation type="submission" date="2019-01" db="EMBL/GenBank/DDBJ databases">
        <authorList>
            <person name="Lista F."/>
            <person name="Anselmo A."/>
        </authorList>
    </citation>
    <scope>NUCLEOTIDE SEQUENCE</scope>
    <source>
        <strain evidence="4">2S</strain>
    </source>
</reference>
<dbReference type="Pfam" id="PF08867">
    <property type="entry name" value="FRG"/>
    <property type="match status" value="1"/>
</dbReference>
<evidence type="ECO:0000313" key="8">
    <source>
        <dbReference type="Proteomes" id="UP000294876"/>
    </source>
</evidence>
<evidence type="ECO:0000259" key="1">
    <source>
        <dbReference type="SMART" id="SM00901"/>
    </source>
</evidence>
<dbReference type="EMBL" id="CAAGWG010000031">
    <property type="protein sequence ID" value="VGD41468.1"/>
    <property type="molecule type" value="Genomic_DNA"/>
</dbReference>
<dbReference type="RefSeq" id="WP_004215709.1">
    <property type="nucleotide sequence ID" value="NZ_BDLF01000027.1"/>
</dbReference>
<dbReference type="EMBL" id="FLDK01000016">
    <property type="protein sequence ID" value="SAT82862.1"/>
    <property type="molecule type" value="Genomic_DNA"/>
</dbReference>
<gene>
    <name evidence="4" type="ORF">ETF11_19055</name>
    <name evidence="2" type="ORF">GJJ18_21725</name>
    <name evidence="5" type="ORF">SAMEA104567804_05009</name>
    <name evidence="3" type="ORF">SAMEA2273558_04960</name>
    <name evidence="6" type="ORF">SAMEA4873555_05010</name>
</gene>